<reference evidence="3 4" key="1">
    <citation type="submission" date="2020-06" db="EMBL/GenBank/DDBJ databases">
        <title>WGS assembly of Ceratodon purpureus strain R40.</title>
        <authorList>
            <person name="Carey S.B."/>
            <person name="Jenkins J."/>
            <person name="Shu S."/>
            <person name="Lovell J.T."/>
            <person name="Sreedasyam A."/>
            <person name="Maumus F."/>
            <person name="Tiley G.P."/>
            <person name="Fernandez-Pozo N."/>
            <person name="Barry K."/>
            <person name="Chen C."/>
            <person name="Wang M."/>
            <person name="Lipzen A."/>
            <person name="Daum C."/>
            <person name="Saski C.A."/>
            <person name="Payton A.C."/>
            <person name="Mcbreen J.C."/>
            <person name="Conrad R.E."/>
            <person name="Kollar L.M."/>
            <person name="Olsson S."/>
            <person name="Huttunen S."/>
            <person name="Landis J.B."/>
            <person name="Wickett N.J."/>
            <person name="Johnson M.G."/>
            <person name="Rensing S.A."/>
            <person name="Grimwood J."/>
            <person name="Schmutz J."/>
            <person name="Mcdaniel S.F."/>
        </authorList>
    </citation>
    <scope>NUCLEOTIDE SEQUENCE [LARGE SCALE GENOMIC DNA]</scope>
    <source>
        <strain evidence="3 4">R40</strain>
    </source>
</reference>
<feature type="transmembrane region" description="Helical" evidence="2">
    <location>
        <begin position="846"/>
        <end position="868"/>
    </location>
</feature>
<evidence type="ECO:0000256" key="2">
    <source>
        <dbReference type="SAM" id="Phobius"/>
    </source>
</evidence>
<protein>
    <recommendedName>
        <fullName evidence="5">Sphingomyelin phosphodiesterase 4</fullName>
    </recommendedName>
</protein>
<dbReference type="EMBL" id="CM026432">
    <property type="protein sequence ID" value="KAG0557960.1"/>
    <property type="molecule type" value="Genomic_DNA"/>
</dbReference>
<evidence type="ECO:0000313" key="4">
    <source>
        <dbReference type="Proteomes" id="UP000822688"/>
    </source>
</evidence>
<dbReference type="PANTHER" id="PTHR31801:SF1">
    <property type="entry name" value="SPHINGOMYELIN PHOSPHODIESTERASE"/>
    <property type="match status" value="1"/>
</dbReference>
<organism evidence="3 4">
    <name type="scientific">Ceratodon purpureus</name>
    <name type="common">Fire moss</name>
    <name type="synonym">Dicranum purpureum</name>
    <dbReference type="NCBI Taxonomy" id="3225"/>
    <lineage>
        <taxon>Eukaryota</taxon>
        <taxon>Viridiplantae</taxon>
        <taxon>Streptophyta</taxon>
        <taxon>Embryophyta</taxon>
        <taxon>Bryophyta</taxon>
        <taxon>Bryophytina</taxon>
        <taxon>Bryopsida</taxon>
        <taxon>Dicranidae</taxon>
        <taxon>Pseudoditrichales</taxon>
        <taxon>Ditrichaceae</taxon>
        <taxon>Ceratodon</taxon>
    </lineage>
</organism>
<evidence type="ECO:0000256" key="1">
    <source>
        <dbReference type="SAM" id="MobiDB-lite"/>
    </source>
</evidence>
<accession>A0A8T0GG24</accession>
<gene>
    <name evidence="3" type="ORF">KC19_11G168800</name>
</gene>
<name>A0A8T0GG24_CERPU</name>
<dbReference type="GO" id="GO:0050290">
    <property type="term" value="F:sphingomyelin phosphodiesterase D activity"/>
    <property type="evidence" value="ECO:0007669"/>
    <property type="project" value="InterPro"/>
</dbReference>
<dbReference type="InterPro" id="IPR024129">
    <property type="entry name" value="Sphingomy_SMPD4"/>
</dbReference>
<keyword evidence="2" id="KW-0812">Transmembrane</keyword>
<dbReference type="Pfam" id="PF14724">
    <property type="entry name" value="mit_SMPDase"/>
    <property type="match status" value="1"/>
</dbReference>
<dbReference type="Proteomes" id="UP000822688">
    <property type="component" value="Chromosome 11"/>
</dbReference>
<comment type="caution">
    <text evidence="3">The sequence shown here is derived from an EMBL/GenBank/DDBJ whole genome shotgun (WGS) entry which is preliminary data.</text>
</comment>
<sequence>MVGRMSLPSDADDDAQRLQNFLMQCTSRDIAAACQAVEAQLQAVGGEHVRDFYRLCFPILLRKIFGFEDSSVAAQPALSAGGWFAQASLPGNEAAARALIALLSPRGSLFSSLLAVDKENFVRYVFPTERLPEWVRKLLSQEKGAQVLCQVSALFKNRIMEDANGCMQVHLDVFEYYMFWFAYYAVCKDTNQPQGTAVGRRSRFTPSRSFHFRMQLESWASSIPRRSHSPQAIGAGGSPYLQLLKLYLSHFVIVNSLNRGYPGRELLLGDGGGATHGDILIYTLVEFWLVDDDPSPLPLAIKQSLGFPAGGAAPVLSYIPPGSDLTDSLKVLIKFLNSNLRLSIGEHSLANLSSPIIDYSLKFRRKLSESPTGQFSSPLSLSPSYGASQFPSPSNPYLQALHRPLYRFLHRAFRQWPIGTSVRKIAQVVDVWVDYLEPWNTGLDAANAREQAQQHWQKDAAKVGSKESGPRLSPSLSLKKLSDGSPGVGFTSSKALDRRVAAESYTELWQGYVLANYLFYTSLVTNFLEFALKFVHIDPEAIFQMLHKVLHVLAKSKDLLDLLRKVDVAYGAHMYGRPHQRNNILLELAPTIQEQLQDWEEGAGMDEEQERGDGLILRSPLRNKPPQLRLFSMSENGGNRLLQALFMRAEVEIQASSSERSPLSAPLLESVKDVARTIFDLQTVGSPSGVHPPAYCQSPIASQADKYTDRDDASTRSLGLQRHSWQDVKYKGDWMRRPIESTEVAFLARLFVRISDAINTTLGLTGPDAVKVSEVSSVREDVVEGDAVQSEPSEVVLPSSGQNEIKLSDMVDFVKNMLWQILLILQLEARDRGWRVNLRFMAEKKFLVLSMLALLFYWLVRAITNYIANYLR</sequence>
<keyword evidence="2" id="KW-0472">Membrane</keyword>
<proteinExistence type="predicted"/>
<evidence type="ECO:0000313" key="3">
    <source>
        <dbReference type="EMBL" id="KAG0557960.1"/>
    </source>
</evidence>
<feature type="region of interest" description="Disordered" evidence="1">
    <location>
        <begin position="450"/>
        <end position="476"/>
    </location>
</feature>
<evidence type="ECO:0008006" key="5">
    <source>
        <dbReference type="Google" id="ProtNLM"/>
    </source>
</evidence>
<dbReference type="PANTHER" id="PTHR31801">
    <property type="entry name" value="ALTERED INHERITANCE OF MITOCHONDRIA PROTEIN 24, MITOCHONDRIAL"/>
    <property type="match status" value="1"/>
</dbReference>
<keyword evidence="2" id="KW-1133">Transmembrane helix</keyword>
<feature type="compositionally biased region" description="Basic and acidic residues" evidence="1">
    <location>
        <begin position="456"/>
        <end position="469"/>
    </location>
</feature>
<keyword evidence="4" id="KW-1185">Reference proteome</keyword>
<dbReference type="AlphaFoldDB" id="A0A8T0GG24"/>